<dbReference type="Pfam" id="PF00501">
    <property type="entry name" value="AMP-binding"/>
    <property type="match status" value="1"/>
</dbReference>
<dbReference type="InterPro" id="IPR009081">
    <property type="entry name" value="PP-bd_ACP"/>
</dbReference>
<dbReference type="EMBL" id="JABWRJ010000008">
    <property type="protein sequence ID" value="MBC3445903.1"/>
    <property type="molecule type" value="Genomic_DNA"/>
</dbReference>
<feature type="domain" description="Carrier" evidence="3">
    <location>
        <begin position="515"/>
        <end position="590"/>
    </location>
</feature>
<evidence type="ECO:0000259" key="3">
    <source>
        <dbReference type="PROSITE" id="PS50075"/>
    </source>
</evidence>
<dbReference type="Pfam" id="PF00550">
    <property type="entry name" value="PP-binding"/>
    <property type="match status" value="1"/>
</dbReference>
<dbReference type="Gene3D" id="3.30.300.30">
    <property type="match status" value="1"/>
</dbReference>
<gene>
    <name evidence="4" type="ORF">HU751_08970</name>
</gene>
<dbReference type="Pfam" id="PF13193">
    <property type="entry name" value="AMP-binding_C"/>
    <property type="match status" value="1"/>
</dbReference>
<dbReference type="PANTHER" id="PTHR44845:SF6">
    <property type="entry name" value="BETA-ALANINE-ACTIVATING ENZYME"/>
    <property type="match status" value="1"/>
</dbReference>
<dbReference type="NCBIfam" id="TIGR01733">
    <property type="entry name" value="AA-adenyl-dom"/>
    <property type="match status" value="1"/>
</dbReference>
<dbReference type="Gene3D" id="3.40.50.720">
    <property type="entry name" value="NAD(P)-binding Rossmann-like Domain"/>
    <property type="match status" value="1"/>
</dbReference>
<proteinExistence type="predicted"/>
<dbReference type="InterPro" id="IPR036736">
    <property type="entry name" value="ACP-like_sf"/>
</dbReference>
<accession>A0A923G812</accession>
<evidence type="ECO:0000256" key="2">
    <source>
        <dbReference type="ARBA" id="ARBA00022553"/>
    </source>
</evidence>
<protein>
    <submittedName>
        <fullName evidence="4">Amino acid adenylation domain-containing protein</fullName>
    </submittedName>
</protein>
<dbReference type="InterPro" id="IPR042099">
    <property type="entry name" value="ANL_N_sf"/>
</dbReference>
<dbReference type="InterPro" id="IPR010071">
    <property type="entry name" value="AA_adenyl_dom"/>
</dbReference>
<dbReference type="Gene3D" id="3.40.50.12780">
    <property type="entry name" value="N-terminal domain of ligase-like"/>
    <property type="match status" value="1"/>
</dbReference>
<dbReference type="InterPro" id="IPR045851">
    <property type="entry name" value="AMP-bd_C_sf"/>
</dbReference>
<dbReference type="InterPro" id="IPR036291">
    <property type="entry name" value="NAD(P)-bd_dom_sf"/>
</dbReference>
<dbReference type="AlphaFoldDB" id="A0A923G812"/>
<keyword evidence="1" id="KW-0596">Phosphopantetheine</keyword>
<dbReference type="InterPro" id="IPR010080">
    <property type="entry name" value="Thioester_reductase-like_dom"/>
</dbReference>
<evidence type="ECO:0000313" key="4">
    <source>
        <dbReference type="EMBL" id="MBC3445903.1"/>
    </source>
</evidence>
<comment type="caution">
    <text evidence="4">The sequence shown here is derived from an EMBL/GenBank/DDBJ whole genome shotgun (WGS) entry which is preliminary data.</text>
</comment>
<dbReference type="Pfam" id="PF07993">
    <property type="entry name" value="NAD_binding_4"/>
    <property type="match status" value="1"/>
</dbReference>
<dbReference type="CDD" id="cd05930">
    <property type="entry name" value="A_NRPS"/>
    <property type="match status" value="1"/>
</dbReference>
<dbReference type="PANTHER" id="PTHR44845">
    <property type="entry name" value="CARRIER DOMAIN-CONTAINING PROTEIN"/>
    <property type="match status" value="1"/>
</dbReference>
<name>A0A923G812_9PSED</name>
<reference evidence="4" key="2">
    <citation type="submission" date="2020-07" db="EMBL/GenBank/DDBJ databases">
        <authorList>
            <person name="Lood C."/>
            <person name="Girard L."/>
        </authorList>
    </citation>
    <scope>NUCLEOTIDE SEQUENCE</scope>
    <source>
        <strain evidence="4">BW13M1</strain>
    </source>
</reference>
<dbReference type="GO" id="GO:0031177">
    <property type="term" value="F:phosphopantetheine binding"/>
    <property type="evidence" value="ECO:0007669"/>
    <property type="project" value="InterPro"/>
</dbReference>
<dbReference type="SUPFAM" id="SSF47336">
    <property type="entry name" value="ACP-like"/>
    <property type="match status" value="1"/>
</dbReference>
<organism evidence="4">
    <name type="scientific">Pseudomonas peradeniyensis</name>
    <dbReference type="NCBI Taxonomy" id="2745488"/>
    <lineage>
        <taxon>Bacteria</taxon>
        <taxon>Pseudomonadati</taxon>
        <taxon>Pseudomonadota</taxon>
        <taxon>Gammaproteobacteria</taxon>
        <taxon>Pseudomonadales</taxon>
        <taxon>Pseudomonadaceae</taxon>
        <taxon>Pseudomonas</taxon>
    </lineage>
</organism>
<sequence length="1007" mass="111863">MDYAHATTVVELFEHQAELQAQKTAIYHGTDSVTYQALNERANRLARHLIDIGVTPGALVAICAVQSIDRPLFMLAVMKAGAAYVPLDPDYPEARLELILEDTGARFLIASEQVLEKFSSYQGQRVVPAEEEQARVIADHPAENLPVKVAPHDLIYVIYTSGSTGKPKGVAVQHGAVHSFAVNYPGVTGVSAKNKVIQLLSYTFDASFMDLWIPLLVGASLYLYPDNKVLGAPLLDFIRANHIDVITMITPTILASLPTEEPIGDLRSIGVGGEACAEHVFLYWADKVKLYNAYGPTESTIAVTCHPYQPGQSVRTIGKPLAGVGFHVLDATLQPLPVGEPGELFISGDQLAKEYLGKPEQTRERFVLIDADVGAPNLRAYRTGDIVRRLADGNLEFIGRNDTQLKVRGFRIEAAEIEGAINVLEDVKEAAVVAVNAEHGQPILAAFVTLGGATRETALQVKARIRKALHKTLPTYMVPDKIVILDSLPLAFSGKVDRKALQAMPTDEALSLDGFDEQDIEGILLAIWRHVLQVQDIDPADNFFELGGHSLGVVRVLTALPAQIRKHLTLIDLYLYPTLEGLAAQVRARYDQVPLTFEEKQRISTQVLLGDISLQADHDYPTQIDPEVLANPRKVLLTGATGFVGAHLLLELLNTTTAEVYCLVRAESATHAISRIKFTLEKYKQAWPEEQAPRIKPVVGDFTLARMGLPEAAYRDLASEVEVVYHTGGNVNYIKPYPIMKAVNVDGIQQIIEFATRFKLKYLVACSTVAVFSWGYLLTGKTWMYEDEDIHQNLPVVCRDTNYVRSKWVMERVLEQARQKGLPVIGIRLGFVMCNGETGATEMNQWWGSFVRCCLSLGTYPMIMGLKDQLVTVDFVAKAIVHIARNKDAVGQYFHMVPDPVNDLSVSDFFVRLNEIFDLDLKPAHFHDWLALWRNNENSPLYSLLSLFTEEVVPGKSLVEVYEMTYYFERRNTDRFLAGSGIKTPPLDKALLSRYLDFMGVTQHRDK</sequence>
<evidence type="ECO:0000256" key="1">
    <source>
        <dbReference type="ARBA" id="ARBA00022450"/>
    </source>
</evidence>
<dbReference type="InterPro" id="IPR020845">
    <property type="entry name" value="AMP-binding_CS"/>
</dbReference>
<dbReference type="InterPro" id="IPR013120">
    <property type="entry name" value="FAR_NAD-bd"/>
</dbReference>
<dbReference type="SUPFAM" id="SSF51735">
    <property type="entry name" value="NAD(P)-binding Rossmann-fold domains"/>
    <property type="match status" value="1"/>
</dbReference>
<reference evidence="4" key="1">
    <citation type="journal article" date="2020" name="Microorganisms">
        <title>Reliable Identification of Environmental Pseudomonas Isolates Using the rpoD Gene.</title>
        <authorList>
            <consortium name="The Broad Institute Genome Sequencing Platform"/>
            <person name="Girard L."/>
            <person name="Lood C."/>
            <person name="Rokni-Zadeh H."/>
            <person name="van Noort V."/>
            <person name="Lavigne R."/>
            <person name="De Mot R."/>
        </authorList>
    </citation>
    <scope>NUCLEOTIDE SEQUENCE</scope>
    <source>
        <strain evidence="4">BW13M1</strain>
    </source>
</reference>
<dbReference type="FunFam" id="3.40.50.980:FF:000001">
    <property type="entry name" value="Non-ribosomal peptide synthetase"/>
    <property type="match status" value="1"/>
</dbReference>
<dbReference type="InterPro" id="IPR025110">
    <property type="entry name" value="AMP-bd_C"/>
</dbReference>
<dbReference type="SUPFAM" id="SSF56801">
    <property type="entry name" value="Acetyl-CoA synthetase-like"/>
    <property type="match status" value="1"/>
</dbReference>
<dbReference type="PROSITE" id="PS00455">
    <property type="entry name" value="AMP_BINDING"/>
    <property type="match status" value="1"/>
</dbReference>
<dbReference type="SMART" id="SM00823">
    <property type="entry name" value="PKS_PP"/>
    <property type="match status" value="1"/>
</dbReference>
<dbReference type="InterPro" id="IPR006162">
    <property type="entry name" value="Ppantetheine_attach_site"/>
</dbReference>
<dbReference type="PROSITE" id="PS00012">
    <property type="entry name" value="PHOSPHOPANTETHEINE"/>
    <property type="match status" value="1"/>
</dbReference>
<dbReference type="InterPro" id="IPR000873">
    <property type="entry name" value="AMP-dep_synth/lig_dom"/>
</dbReference>
<keyword evidence="2" id="KW-0597">Phosphoprotein</keyword>
<dbReference type="Gene3D" id="1.10.1200.10">
    <property type="entry name" value="ACP-like"/>
    <property type="match status" value="1"/>
</dbReference>
<dbReference type="PROSITE" id="PS50075">
    <property type="entry name" value="CARRIER"/>
    <property type="match status" value="1"/>
</dbReference>
<dbReference type="RefSeq" id="WP_186732842.1">
    <property type="nucleotide sequence ID" value="NZ_JABWRJ020000001.1"/>
</dbReference>
<dbReference type="InterPro" id="IPR020806">
    <property type="entry name" value="PKS_PP-bd"/>
</dbReference>
<dbReference type="NCBIfam" id="TIGR01746">
    <property type="entry name" value="Thioester-redct"/>
    <property type="match status" value="1"/>
</dbReference>